<dbReference type="Gene3D" id="3.40.605.10">
    <property type="entry name" value="Aldehyde Dehydrogenase, Chain A, domain 1"/>
    <property type="match status" value="1"/>
</dbReference>
<dbReference type="InterPro" id="IPR016160">
    <property type="entry name" value="Ald_DH_CS_CYS"/>
</dbReference>
<reference evidence="6 7" key="2">
    <citation type="submission" date="2015-01" db="EMBL/GenBank/DDBJ databases">
        <title>Complete genome sequence of Pyrinomonas methylaliphatogenes type strain K22T.</title>
        <authorList>
            <person name="Lee K.C.Y."/>
            <person name="Power J.F."/>
            <person name="Dunfield P.F."/>
            <person name="Morgan X.C."/>
            <person name="Huttenhower C."/>
            <person name="Stott M.B."/>
        </authorList>
    </citation>
    <scope>NUCLEOTIDE SEQUENCE [LARGE SCALE GENOMIC DNA]</scope>
    <source>
        <strain evidence="6 7">K22</strain>
    </source>
</reference>
<feature type="active site" evidence="3">
    <location>
        <position position="303"/>
    </location>
</feature>
<dbReference type="STRING" id="454194.PYK22_01961"/>
<accession>A0A0B6WYZ8</accession>
<dbReference type="InterPro" id="IPR016162">
    <property type="entry name" value="Ald_DH_N"/>
</dbReference>
<sequence length="545" mass="59886">MSLRFCHLEPRKNHKGHLGLGSRSGATLWAKSSDERFVRGEEAVSAQQAEKSSMPRRYQLFIGGQWVDAESGKTFNSINPATGEVLAEVAEADKADIDKAVEAARRAFEGRWSKVSARDRGRLLYKLAQLIDARAKELAALETADNGKPIRESLYVDLPEVVEHFEYFAGMATKIEGETIPVPGRLFNYTVREPVGVCGAIIPWNYPLVMAAWKLAPALAAGNTVVLKPAEQTPVTALELGRLIQEAGFPDGVVNIVPGFGETAGAALASHPGIDKIAFTGSTEVGKKIARAAAENLTKVSLELGGKSPNIIFADADLEQAVNGALMGIFFNQGQVCTAGSRIFVDERIKDDFLAQFRERAERIRLGDPMDKQTQMGPQVSEEQLKKVKYYVHLAHEEGATLVTGGEQPQLEGALARGYFFRPTIFADVKNEMRVAQEEIFGPVAAVITFKDEEELIEQANRTIYGLSAGVWTRDIVRAHRLAREIRAGVVWINTYNIFNAASPFGGYKQSGYGREMGKHAIELYTQVKSVWIDLSGRPLGWYSR</sequence>
<dbReference type="InterPro" id="IPR015590">
    <property type="entry name" value="Aldehyde_DH_dom"/>
</dbReference>
<organism evidence="6 7">
    <name type="scientific">Pyrinomonas methylaliphatogenes</name>
    <dbReference type="NCBI Taxonomy" id="454194"/>
    <lineage>
        <taxon>Bacteria</taxon>
        <taxon>Pseudomonadati</taxon>
        <taxon>Acidobacteriota</taxon>
        <taxon>Blastocatellia</taxon>
        <taxon>Blastocatellales</taxon>
        <taxon>Pyrinomonadaceae</taxon>
        <taxon>Pyrinomonas</taxon>
    </lineage>
</organism>
<dbReference type="PROSITE" id="PS00070">
    <property type="entry name" value="ALDEHYDE_DEHYDR_CYS"/>
    <property type="match status" value="1"/>
</dbReference>
<protein>
    <submittedName>
        <fullName evidence="6">NAD-dependent aldehyde dehydrogenase</fullName>
        <ecNumber evidence="6">1.2.1.39</ecNumber>
    </submittedName>
</protein>
<keyword evidence="2 4" id="KW-0560">Oxidoreductase</keyword>
<dbReference type="SUPFAM" id="SSF53720">
    <property type="entry name" value="ALDH-like"/>
    <property type="match status" value="1"/>
</dbReference>
<dbReference type="PANTHER" id="PTHR11699">
    <property type="entry name" value="ALDEHYDE DEHYDROGENASE-RELATED"/>
    <property type="match status" value="1"/>
</dbReference>
<dbReference type="Gene3D" id="3.40.309.10">
    <property type="entry name" value="Aldehyde Dehydrogenase, Chain A, domain 2"/>
    <property type="match status" value="1"/>
</dbReference>
<proteinExistence type="inferred from homology"/>
<name>A0A0B6WYZ8_9BACT</name>
<dbReference type="NCBIfam" id="NF009725">
    <property type="entry name" value="PRK13252.1"/>
    <property type="match status" value="1"/>
</dbReference>
<dbReference type="CDD" id="cd07091">
    <property type="entry name" value="ALDH_F1-2_Ald2-like"/>
    <property type="match status" value="1"/>
</dbReference>
<comment type="similarity">
    <text evidence="1 4">Belongs to the aldehyde dehydrogenase family.</text>
</comment>
<feature type="domain" description="Aldehyde dehydrogenase" evidence="5">
    <location>
        <begin position="66"/>
        <end position="531"/>
    </location>
</feature>
<dbReference type="AlphaFoldDB" id="A0A0B6WYZ8"/>
<dbReference type="GO" id="GO:0008957">
    <property type="term" value="F:phenylacetaldehyde dehydrogenase (NAD+) activity"/>
    <property type="evidence" value="ECO:0007669"/>
    <property type="project" value="UniProtKB-EC"/>
</dbReference>
<evidence type="ECO:0000256" key="1">
    <source>
        <dbReference type="ARBA" id="ARBA00009986"/>
    </source>
</evidence>
<dbReference type="FunFam" id="3.40.605.10:FF:000026">
    <property type="entry name" value="Aldehyde dehydrogenase, putative"/>
    <property type="match status" value="1"/>
</dbReference>
<dbReference type="FunFam" id="3.40.309.10:FF:000012">
    <property type="entry name" value="Betaine aldehyde dehydrogenase"/>
    <property type="match status" value="1"/>
</dbReference>
<dbReference type="InterPro" id="IPR029510">
    <property type="entry name" value="Ald_DH_CS_GLU"/>
</dbReference>
<evidence type="ECO:0000256" key="3">
    <source>
        <dbReference type="PROSITE-ProRule" id="PRU10007"/>
    </source>
</evidence>
<dbReference type="FunFam" id="3.40.605.10:FF:000001">
    <property type="entry name" value="Aldehyde dehydrogenase 1"/>
    <property type="match status" value="1"/>
</dbReference>
<dbReference type="InterPro" id="IPR016161">
    <property type="entry name" value="Ald_DH/histidinol_DH"/>
</dbReference>
<evidence type="ECO:0000256" key="4">
    <source>
        <dbReference type="RuleBase" id="RU003345"/>
    </source>
</evidence>
<evidence type="ECO:0000313" key="6">
    <source>
        <dbReference type="EMBL" id="CDM65952.1"/>
    </source>
</evidence>
<evidence type="ECO:0000313" key="7">
    <source>
        <dbReference type="Proteomes" id="UP000031518"/>
    </source>
</evidence>
<dbReference type="EC" id="1.2.1.39" evidence="6"/>
<reference evidence="6 7" key="1">
    <citation type="submission" date="2013-12" db="EMBL/GenBank/DDBJ databases">
        <authorList>
            <person name="Stott M."/>
        </authorList>
    </citation>
    <scope>NUCLEOTIDE SEQUENCE [LARGE SCALE GENOMIC DNA]</scope>
    <source>
        <strain evidence="6 7">K22</strain>
    </source>
</reference>
<dbReference type="InterPro" id="IPR016163">
    <property type="entry name" value="Ald_DH_C"/>
</dbReference>
<dbReference type="EMBL" id="CBXV010000007">
    <property type="protein sequence ID" value="CDM65952.1"/>
    <property type="molecule type" value="Genomic_DNA"/>
</dbReference>
<dbReference type="Pfam" id="PF00171">
    <property type="entry name" value="Aldedh"/>
    <property type="match status" value="1"/>
</dbReference>
<gene>
    <name evidence="6" type="ORF">PYK22_01961</name>
</gene>
<evidence type="ECO:0000256" key="2">
    <source>
        <dbReference type="ARBA" id="ARBA00023002"/>
    </source>
</evidence>
<keyword evidence="7" id="KW-1185">Reference proteome</keyword>
<dbReference type="Proteomes" id="UP000031518">
    <property type="component" value="Unassembled WGS sequence"/>
</dbReference>
<evidence type="ECO:0000259" key="5">
    <source>
        <dbReference type="Pfam" id="PF00171"/>
    </source>
</evidence>
<dbReference type="PROSITE" id="PS00687">
    <property type="entry name" value="ALDEHYDE_DEHYDR_GLU"/>
    <property type="match status" value="1"/>
</dbReference>